<evidence type="ECO:0000313" key="1">
    <source>
        <dbReference type="EMBL" id="AUG85114.1"/>
    </source>
</evidence>
<protein>
    <submittedName>
        <fullName evidence="1">Uncharacterized protein</fullName>
    </submittedName>
</protein>
<name>A0A2H5BGL3_9CAUD</name>
<sequence>MIDTWEWAEVAAHILGLPEETDEEVVERELLQEFGLDLECFGNIADKLLGMTVPVETALGGSIVQAFVKFEDTHVRALAKKDFKRD</sequence>
<dbReference type="EMBL" id="MG649966">
    <property type="protein sequence ID" value="AUG85114.1"/>
    <property type="molecule type" value="Genomic_DNA"/>
</dbReference>
<keyword evidence="2" id="KW-1185">Reference proteome</keyword>
<proteinExistence type="predicted"/>
<organism evidence="1 2">
    <name type="scientific">Vibrio phage Ceto</name>
    <dbReference type="NCBI Taxonomy" id="2570300"/>
    <lineage>
        <taxon>Viruses</taxon>
        <taxon>Duplodnaviria</taxon>
        <taxon>Heunggongvirae</taxon>
        <taxon>Uroviricota</taxon>
        <taxon>Caudoviricetes</taxon>
        <taxon>Demerecviridae</taxon>
        <taxon>Ermolyevavirinae</taxon>
        <taxon>Cetovirus</taxon>
        <taxon>Cetovirus ceto</taxon>
    </lineage>
</organism>
<accession>A0A2H5BGL3</accession>
<evidence type="ECO:0000313" key="2">
    <source>
        <dbReference type="Proteomes" id="UP000240819"/>
    </source>
</evidence>
<gene>
    <name evidence="1" type="ORF">CETO_128</name>
</gene>
<reference evidence="1 2" key="1">
    <citation type="submission" date="2017-12" db="EMBL/GenBank/DDBJ databases">
        <authorList>
            <person name="Lestochi C.V."/>
            <person name="Miller K.C."/>
            <person name="Miller J.S."/>
            <person name="Stanton M.L."/>
            <person name="Broussard G.W."/>
        </authorList>
    </citation>
    <scope>NUCLEOTIDE SEQUENCE [LARGE SCALE GENOMIC DNA]</scope>
</reference>
<dbReference type="Proteomes" id="UP000240819">
    <property type="component" value="Segment"/>
</dbReference>